<gene>
    <name evidence="3" type="primary">ORF15435</name>
    <name evidence="2" type="synonym">ORF15432</name>
</gene>
<dbReference type="InterPro" id="IPR002004">
    <property type="entry name" value="PABP_HYD_C"/>
</dbReference>
<evidence type="ECO:0000313" key="3">
    <source>
        <dbReference type="EMBL" id="CEK52083.1"/>
    </source>
</evidence>
<dbReference type="InterPro" id="IPR036053">
    <property type="entry name" value="PABP-dom"/>
</dbReference>
<dbReference type="PANTHER" id="PTHR46276">
    <property type="entry name" value="E3 UBIQUITIN-PROTEIN LIGASE UBR5"/>
    <property type="match status" value="1"/>
</dbReference>
<dbReference type="GO" id="GO:0090263">
    <property type="term" value="P:positive regulation of canonical Wnt signaling pathway"/>
    <property type="evidence" value="ECO:0007669"/>
    <property type="project" value="TreeGrafter"/>
</dbReference>
<name>A0A0B6Y7J9_9EUPU</name>
<dbReference type="GO" id="GO:0034450">
    <property type="term" value="F:ubiquitin-ubiquitin ligase activity"/>
    <property type="evidence" value="ECO:0007669"/>
    <property type="project" value="TreeGrafter"/>
</dbReference>
<dbReference type="PROSITE" id="PS51309">
    <property type="entry name" value="PABC"/>
    <property type="match status" value="2"/>
</dbReference>
<organism evidence="3">
    <name type="scientific">Arion vulgaris</name>
    <dbReference type="NCBI Taxonomy" id="1028688"/>
    <lineage>
        <taxon>Eukaryota</taxon>
        <taxon>Metazoa</taxon>
        <taxon>Spiralia</taxon>
        <taxon>Lophotrochozoa</taxon>
        <taxon>Mollusca</taxon>
        <taxon>Gastropoda</taxon>
        <taxon>Heterobranchia</taxon>
        <taxon>Euthyneura</taxon>
        <taxon>Panpulmonata</taxon>
        <taxon>Eupulmonata</taxon>
        <taxon>Stylommatophora</taxon>
        <taxon>Helicina</taxon>
        <taxon>Arionoidea</taxon>
        <taxon>Arionidae</taxon>
        <taxon>Arion</taxon>
    </lineage>
</organism>
<dbReference type="Pfam" id="PF00658">
    <property type="entry name" value="MLLE"/>
    <property type="match status" value="2"/>
</dbReference>
<dbReference type="SUPFAM" id="SSF63570">
    <property type="entry name" value="PABC (PABP) domain"/>
    <property type="match status" value="3"/>
</dbReference>
<dbReference type="GO" id="GO:0005737">
    <property type="term" value="C:cytoplasm"/>
    <property type="evidence" value="ECO:0007669"/>
    <property type="project" value="TreeGrafter"/>
</dbReference>
<dbReference type="Gene3D" id="1.10.1900.10">
    <property type="entry name" value="c-terminal domain of poly(a) binding protein"/>
    <property type="match status" value="3"/>
</dbReference>
<dbReference type="AlphaFoldDB" id="A0A0B6Y7J9"/>
<reference evidence="3" key="1">
    <citation type="submission" date="2014-12" db="EMBL/GenBank/DDBJ databases">
        <title>Insight into the proteome of Arion vulgaris.</title>
        <authorList>
            <person name="Aradska J."/>
            <person name="Bulat T."/>
            <person name="Smidak R."/>
            <person name="Sarate P."/>
            <person name="Gangsoo J."/>
            <person name="Sialana F."/>
            <person name="Bilban M."/>
            <person name="Lubec G."/>
        </authorList>
    </citation>
    <scope>NUCLEOTIDE SEQUENCE</scope>
    <source>
        <tissue evidence="3">Skin</tissue>
    </source>
</reference>
<dbReference type="GO" id="GO:0000209">
    <property type="term" value="P:protein polyubiquitination"/>
    <property type="evidence" value="ECO:0007669"/>
    <property type="project" value="TreeGrafter"/>
</dbReference>
<dbReference type="GO" id="GO:0005634">
    <property type="term" value="C:nucleus"/>
    <property type="evidence" value="ECO:0007669"/>
    <property type="project" value="TreeGrafter"/>
</dbReference>
<protein>
    <recommendedName>
        <fullName evidence="1">PABC domain-containing protein</fullName>
    </recommendedName>
</protein>
<evidence type="ECO:0000259" key="1">
    <source>
        <dbReference type="PROSITE" id="PS51309"/>
    </source>
</evidence>
<evidence type="ECO:0000313" key="2">
    <source>
        <dbReference type="EMBL" id="CEK52082.1"/>
    </source>
</evidence>
<proteinExistence type="predicted"/>
<dbReference type="GO" id="GO:0003723">
    <property type="term" value="F:RNA binding"/>
    <property type="evidence" value="ECO:0007669"/>
    <property type="project" value="InterPro"/>
</dbReference>
<feature type="domain" description="PABC" evidence="1">
    <location>
        <begin position="178"/>
        <end position="254"/>
    </location>
</feature>
<dbReference type="PANTHER" id="PTHR46276:SF1">
    <property type="entry name" value="E3 UBIQUITIN-PROTEIN LIGASE UBR5"/>
    <property type="match status" value="1"/>
</dbReference>
<sequence>MEKHFQEHIYLPPLTKDVLGGHLHQKVSEVLSDNLIDGKTSVYSGCSLADKVTGILLERSLKDIHNILQDDRLLLENIRLVLLVLHKEYPHLPETLAADNLRKRQILSREEVGEVLFERICNIEESMAPQITGMLLELDLQKLCTLLNEDSLLDAAVRKSKKALTSAQSSLSSARVESDERRNWKSQVLDHEAEKEYVGQQLYDKILKVHPECASHLTGMILELNLPDLKLLLRNTEQLQTAINRAYKEWLKSF</sequence>
<accession>A0A0B6Y7J9</accession>
<feature type="domain" description="PABC" evidence="1">
    <location>
        <begin position="92"/>
        <end position="169"/>
    </location>
</feature>
<dbReference type="SMART" id="SM00517">
    <property type="entry name" value="PolyA"/>
    <property type="match status" value="2"/>
</dbReference>
<dbReference type="EMBL" id="HACG01005218">
    <property type="protein sequence ID" value="CEK52083.1"/>
    <property type="molecule type" value="Transcribed_RNA"/>
</dbReference>
<dbReference type="EMBL" id="HACG01005217">
    <property type="protein sequence ID" value="CEK52082.1"/>
    <property type="molecule type" value="Transcribed_RNA"/>
</dbReference>